<gene>
    <name evidence="2" type="ORF">TNCV_1588201</name>
</gene>
<protein>
    <submittedName>
        <fullName evidence="2">Uncharacterized protein</fullName>
    </submittedName>
</protein>
<evidence type="ECO:0000313" key="2">
    <source>
        <dbReference type="EMBL" id="GFX93643.1"/>
    </source>
</evidence>
<accession>A0A8X6UZI7</accession>
<proteinExistence type="predicted"/>
<feature type="region of interest" description="Disordered" evidence="1">
    <location>
        <begin position="1"/>
        <end position="25"/>
    </location>
</feature>
<name>A0A8X6UZI7_TRICX</name>
<feature type="compositionally biased region" description="Basic and acidic residues" evidence="1">
    <location>
        <begin position="11"/>
        <end position="25"/>
    </location>
</feature>
<organism evidence="2 3">
    <name type="scientific">Trichonephila clavipes</name>
    <name type="common">Golden silk orbweaver</name>
    <name type="synonym">Nephila clavipes</name>
    <dbReference type="NCBI Taxonomy" id="2585209"/>
    <lineage>
        <taxon>Eukaryota</taxon>
        <taxon>Metazoa</taxon>
        <taxon>Ecdysozoa</taxon>
        <taxon>Arthropoda</taxon>
        <taxon>Chelicerata</taxon>
        <taxon>Arachnida</taxon>
        <taxon>Araneae</taxon>
        <taxon>Araneomorphae</taxon>
        <taxon>Entelegynae</taxon>
        <taxon>Araneoidea</taxon>
        <taxon>Nephilidae</taxon>
        <taxon>Trichonephila</taxon>
    </lineage>
</organism>
<dbReference type="Proteomes" id="UP000887159">
    <property type="component" value="Unassembled WGS sequence"/>
</dbReference>
<dbReference type="AlphaFoldDB" id="A0A8X6UZI7"/>
<reference evidence="2" key="1">
    <citation type="submission" date="2020-08" db="EMBL/GenBank/DDBJ databases">
        <title>Multicomponent nature underlies the extraordinary mechanical properties of spider dragline silk.</title>
        <authorList>
            <person name="Kono N."/>
            <person name="Nakamura H."/>
            <person name="Mori M."/>
            <person name="Yoshida Y."/>
            <person name="Ohtoshi R."/>
            <person name="Malay A.D."/>
            <person name="Moran D.A.P."/>
            <person name="Tomita M."/>
            <person name="Numata K."/>
            <person name="Arakawa K."/>
        </authorList>
    </citation>
    <scope>NUCLEOTIDE SEQUENCE</scope>
</reference>
<dbReference type="EMBL" id="BMAU01021175">
    <property type="protein sequence ID" value="GFX93643.1"/>
    <property type="molecule type" value="Genomic_DNA"/>
</dbReference>
<sequence length="68" mass="7470">MATHPNQHSARVVERADHGKREEARARELSLEQVVEGVIGCFRINFAGVGLGPTSKAAPIKPHKRWDG</sequence>
<comment type="caution">
    <text evidence="2">The sequence shown here is derived from an EMBL/GenBank/DDBJ whole genome shotgun (WGS) entry which is preliminary data.</text>
</comment>
<evidence type="ECO:0000313" key="3">
    <source>
        <dbReference type="Proteomes" id="UP000887159"/>
    </source>
</evidence>
<keyword evidence="3" id="KW-1185">Reference proteome</keyword>
<evidence type="ECO:0000256" key="1">
    <source>
        <dbReference type="SAM" id="MobiDB-lite"/>
    </source>
</evidence>